<dbReference type="Pfam" id="PF03464">
    <property type="entry name" value="eRF1_2"/>
    <property type="match status" value="1"/>
</dbReference>
<sequence>MSINPDVPQSNGEQEQQIAIWQLKRTIEKLESYTGSGTSVISLLIPPGEQLSSVTGMLTNEYGTASNIKSRVNKNAVLSAITSAMSRLKLYNRLPPNGLAIYCGEIEEDGKNTKVVIDYTPYKPISNFIYLCDSKFHTEHLRELLTNDDTFGFIIMDGKETLMATLSGTVKVILDRFTVDLPKKHGRGGQSSNRFARLRDESRHNYVRKVAERANSLFISSGPTGTNKPTVSGLILGGSADFKNVLSTSPIFDQRLQSIVMKQIDINYGGEQGFNQTIDMAGDVLKDVKLIQEVKLLKDFTENIAKDNKRTCFGITDTIRCLEMSAVEKLIIWDDLPHHRVTLQCVINGETSPPVVKYLLKSQISNPKYLREVINGEEVQMDIMDNQLLLEWFVDNYKRYGASLEFVTNRSAEGAQFCSGFGGIGGLLRWQVDLVEVAKYMQESDEDSFMDDLEDFI</sequence>
<dbReference type="FunFam" id="3.30.1330.30:FF:000032">
    <property type="entry name" value="Eukaryotic peptide chain release factor subunit 1"/>
    <property type="match status" value="1"/>
</dbReference>
<evidence type="ECO:0000313" key="7">
    <source>
        <dbReference type="EMBL" id="KWX13682.1"/>
    </source>
</evidence>
<dbReference type="NCBIfam" id="TIGR03676">
    <property type="entry name" value="aRF1_eRF1"/>
    <property type="match status" value="1"/>
</dbReference>
<evidence type="ECO:0000256" key="2">
    <source>
        <dbReference type="ARBA" id="ARBA00005326"/>
    </source>
</evidence>
<dbReference type="OrthoDB" id="10254527at2759"/>
<dbReference type="PANTHER" id="PTHR10113">
    <property type="entry name" value="PEPTIDE CHAIN RELEASE FACTOR SUBUNIT 1"/>
    <property type="match status" value="1"/>
</dbReference>
<comment type="caution">
    <text evidence="7">The sequence shown here is derived from an EMBL/GenBank/DDBJ whole genome shotgun (WGS) entry which is preliminary data.</text>
</comment>
<evidence type="ECO:0000259" key="6">
    <source>
        <dbReference type="SMART" id="SM01194"/>
    </source>
</evidence>
<dbReference type="SMART" id="SM01194">
    <property type="entry name" value="eRF1_1"/>
    <property type="match status" value="1"/>
</dbReference>
<dbReference type="InterPro" id="IPR042226">
    <property type="entry name" value="eFR1_2_sf"/>
</dbReference>
<dbReference type="Gene3D" id="3.30.1330.30">
    <property type="match status" value="1"/>
</dbReference>
<dbReference type="SUPFAM" id="SSF55315">
    <property type="entry name" value="L30e-like"/>
    <property type="match status" value="1"/>
</dbReference>
<dbReference type="InterPro" id="IPR004403">
    <property type="entry name" value="Peptide_chain-rel_eRF1/aRF1"/>
</dbReference>
<evidence type="ECO:0000256" key="1">
    <source>
        <dbReference type="ARBA" id="ARBA00004496"/>
    </source>
</evidence>
<keyword evidence="4" id="KW-0963">Cytoplasm</keyword>
<name>A0A132NVG5_GIAIN</name>
<dbReference type="Gene3D" id="3.30.960.10">
    <property type="entry name" value="eRF1 domain 1"/>
    <property type="match status" value="1"/>
</dbReference>
<dbReference type="SUPFAM" id="SSF53137">
    <property type="entry name" value="Translational machinery components"/>
    <property type="match status" value="1"/>
</dbReference>
<dbReference type="Proteomes" id="UP000070089">
    <property type="component" value="Unassembled WGS sequence"/>
</dbReference>
<evidence type="ECO:0000313" key="8">
    <source>
        <dbReference type="Proteomes" id="UP000070089"/>
    </source>
</evidence>
<dbReference type="InterPro" id="IPR029064">
    <property type="entry name" value="Ribosomal_eL30-like_sf"/>
</dbReference>
<dbReference type="EMBL" id="JXTI01000060">
    <property type="protein sequence ID" value="KWX13682.1"/>
    <property type="molecule type" value="Genomic_DNA"/>
</dbReference>
<dbReference type="FunFam" id="3.30.960.10:FF:000003">
    <property type="entry name" value="Peptide chain release factor subunit 1"/>
    <property type="match status" value="1"/>
</dbReference>
<dbReference type="GO" id="GO:0005737">
    <property type="term" value="C:cytoplasm"/>
    <property type="evidence" value="ECO:0007669"/>
    <property type="project" value="UniProtKB-SubCell"/>
</dbReference>
<organism evidence="7 8">
    <name type="scientific">Giardia duodenalis assemblage B</name>
    <dbReference type="NCBI Taxonomy" id="1394984"/>
    <lineage>
        <taxon>Eukaryota</taxon>
        <taxon>Metamonada</taxon>
        <taxon>Diplomonadida</taxon>
        <taxon>Hexamitidae</taxon>
        <taxon>Giardiinae</taxon>
        <taxon>Giardia</taxon>
    </lineage>
</organism>
<dbReference type="SUPFAM" id="SSF55481">
    <property type="entry name" value="N-terminal domain of eukaryotic peptide chain release factor subunit 1, ERF1"/>
    <property type="match status" value="1"/>
</dbReference>
<evidence type="ECO:0000256" key="5">
    <source>
        <dbReference type="ARBA" id="ARBA00022917"/>
    </source>
</evidence>
<dbReference type="Pfam" id="PF03463">
    <property type="entry name" value="eRF1_1"/>
    <property type="match status" value="1"/>
</dbReference>
<dbReference type="InterPro" id="IPR005140">
    <property type="entry name" value="eRF1_Pelota-like_N"/>
</dbReference>
<evidence type="ECO:0000256" key="3">
    <source>
        <dbReference type="ARBA" id="ARBA00011520"/>
    </source>
</evidence>
<dbReference type="VEuPathDB" id="GiardiaDB:QR46_2316"/>
<proteinExistence type="inferred from homology"/>
<accession>A0A132NVG5</accession>
<dbReference type="GO" id="GO:0003747">
    <property type="term" value="F:translation release factor activity"/>
    <property type="evidence" value="ECO:0007669"/>
    <property type="project" value="InterPro"/>
</dbReference>
<dbReference type="InterPro" id="IPR005141">
    <property type="entry name" value="eRF1_2"/>
</dbReference>
<comment type="subcellular location">
    <subcellularLocation>
        <location evidence="1">Cytoplasm</location>
    </subcellularLocation>
</comment>
<evidence type="ECO:0000256" key="4">
    <source>
        <dbReference type="ARBA" id="ARBA00022490"/>
    </source>
</evidence>
<dbReference type="InterPro" id="IPR005142">
    <property type="entry name" value="eRF1_3"/>
</dbReference>
<feature type="domain" description="eRF1/Pelota-like N-terminal" evidence="6">
    <location>
        <begin position="13"/>
        <end position="146"/>
    </location>
</feature>
<comment type="similarity">
    <text evidence="2">Belongs to the eukaryotic release factor 1 family.</text>
</comment>
<dbReference type="AlphaFoldDB" id="A0A132NVG5"/>
<gene>
    <name evidence="7" type="ORF">QR46_2316</name>
</gene>
<dbReference type="InterPro" id="IPR024049">
    <property type="entry name" value="eRF1_1_sf"/>
</dbReference>
<reference evidence="7 8" key="1">
    <citation type="journal article" date="2015" name="Mol. Biochem. Parasitol.">
        <title>Identification of polymorphic genes for use in assemblage B genotyping assays through comparative genomics of multiple assemblage B Giardia duodenalis isolates.</title>
        <authorList>
            <person name="Wielinga C."/>
            <person name="Thompson R.C."/>
            <person name="Monis P."/>
            <person name="Ryan U."/>
        </authorList>
    </citation>
    <scope>NUCLEOTIDE SEQUENCE [LARGE SCALE GENOMIC DNA]</scope>
    <source>
        <strain evidence="7 8">BAH15c1</strain>
    </source>
</reference>
<dbReference type="Gene3D" id="3.30.420.60">
    <property type="entry name" value="eRF1 domain 2"/>
    <property type="match status" value="1"/>
</dbReference>
<keyword evidence="5" id="KW-0648">Protein biosynthesis</keyword>
<protein>
    <submittedName>
        <fullName evidence="7">Peptide chain release factor/ eRF1 domain</fullName>
    </submittedName>
</protein>
<comment type="subunit">
    <text evidence="3">Heterodimer of two subunits, one of which binds GTP.</text>
</comment>
<dbReference type="Pfam" id="PF03465">
    <property type="entry name" value="eRF1_3"/>
    <property type="match status" value="1"/>
</dbReference>